<protein>
    <recommendedName>
        <fullName evidence="6">Glycosyltransferase family 1 protein</fullName>
    </recommendedName>
</protein>
<dbReference type="EMBL" id="MUTJ01000110">
    <property type="protein sequence ID" value="ONU73796.1"/>
    <property type="molecule type" value="Genomic_DNA"/>
</dbReference>
<gene>
    <name evidence="4" type="ORF">A8E72_39695</name>
</gene>
<evidence type="ECO:0000259" key="2">
    <source>
        <dbReference type="Pfam" id="PF00534"/>
    </source>
</evidence>
<reference evidence="4 5" key="1">
    <citation type="submission" date="2016-08" db="EMBL/GenBank/DDBJ databases">
        <authorList>
            <person name="Seilhamer J.J."/>
        </authorList>
    </citation>
    <scope>NUCLEOTIDE SEQUENCE [LARGE SCALE GENOMIC DNA]</scope>
    <source>
        <strain evidence="4 5">VC14762</strain>
    </source>
</reference>
<name>A0A1V2VQR8_9BURK</name>
<dbReference type="Gene3D" id="3.40.50.2000">
    <property type="entry name" value="Glycogen Phosphorylase B"/>
    <property type="match status" value="2"/>
</dbReference>
<evidence type="ECO:0000256" key="1">
    <source>
        <dbReference type="ARBA" id="ARBA00022679"/>
    </source>
</evidence>
<evidence type="ECO:0000259" key="3">
    <source>
        <dbReference type="Pfam" id="PF13439"/>
    </source>
</evidence>
<dbReference type="GO" id="GO:0016757">
    <property type="term" value="F:glycosyltransferase activity"/>
    <property type="evidence" value="ECO:0007669"/>
    <property type="project" value="InterPro"/>
</dbReference>
<dbReference type="PANTHER" id="PTHR46401">
    <property type="entry name" value="GLYCOSYLTRANSFERASE WBBK-RELATED"/>
    <property type="match status" value="1"/>
</dbReference>
<dbReference type="RefSeq" id="WP_077019990.1">
    <property type="nucleotide sequence ID" value="NZ_CADETK010000004.1"/>
</dbReference>
<dbReference type="AlphaFoldDB" id="A0A1V2VQR8"/>
<feature type="domain" description="Glycosyl transferase family 1" evidence="2">
    <location>
        <begin position="215"/>
        <end position="364"/>
    </location>
</feature>
<evidence type="ECO:0000313" key="4">
    <source>
        <dbReference type="EMBL" id="ONU73796.1"/>
    </source>
</evidence>
<dbReference type="SUPFAM" id="SSF53756">
    <property type="entry name" value="UDP-Glycosyltransferase/glycogen phosphorylase"/>
    <property type="match status" value="1"/>
</dbReference>
<dbReference type="FunFam" id="3.40.50.2000:FF:000119">
    <property type="entry name" value="Glycosyl transferase group 1"/>
    <property type="match status" value="1"/>
</dbReference>
<dbReference type="InterPro" id="IPR001296">
    <property type="entry name" value="Glyco_trans_1"/>
</dbReference>
<accession>A0A1V2VQR8</accession>
<proteinExistence type="predicted"/>
<organism evidence="4 5">
    <name type="scientific">Burkholderia cenocepacia</name>
    <dbReference type="NCBI Taxonomy" id="95486"/>
    <lineage>
        <taxon>Bacteria</taxon>
        <taxon>Pseudomonadati</taxon>
        <taxon>Pseudomonadota</taxon>
        <taxon>Betaproteobacteria</taxon>
        <taxon>Burkholderiales</taxon>
        <taxon>Burkholderiaceae</taxon>
        <taxon>Burkholderia</taxon>
        <taxon>Burkholderia cepacia complex</taxon>
    </lineage>
</organism>
<sequence length="392" mass="42607">MKLLFDLNSLRPPRSGVGYYTQHLLEGLLQRPDVDALAGWVGAAIHENGGLQALLHDETVPVTRAAHRPLAAAIRAARNIPGAYQARTFLRDRSSARLRDDFARRGYLYHETNFIASRYRGPTVVTIHDVSHRPHPEFHPREAVRYLDGGLPRTLAQAQAVIAVSHYTKRALHDLFGLPDEKVVAIHLGVDPLFRPYDAADCGAVLAAHGLRHRGFILSVCTLQPRKNLPRLVEAFCRMPAGVREAFPLVLIGADGWMNSTLMRAIAPLVAARQVIVPGYVSRHDLARLFASAALFAYPSLYEGFGLPVLEAMASGTPVLTSNVTSLPEVAGGAALEVDPRSIDAIADGLSRLADDASLRDVLGGKGLLRAAQFTWASTVEKTCDVYRSLGA</sequence>
<dbReference type="PANTHER" id="PTHR46401:SF2">
    <property type="entry name" value="GLYCOSYLTRANSFERASE WBBK-RELATED"/>
    <property type="match status" value="1"/>
</dbReference>
<dbReference type="GO" id="GO:0009103">
    <property type="term" value="P:lipopolysaccharide biosynthetic process"/>
    <property type="evidence" value="ECO:0007669"/>
    <property type="project" value="TreeGrafter"/>
</dbReference>
<keyword evidence="1" id="KW-0808">Transferase</keyword>
<dbReference type="Proteomes" id="UP000188543">
    <property type="component" value="Unassembled WGS sequence"/>
</dbReference>
<feature type="domain" description="Glycosyltransferase subfamily 4-like N-terminal" evidence="3">
    <location>
        <begin position="16"/>
        <end position="192"/>
    </location>
</feature>
<evidence type="ECO:0000313" key="5">
    <source>
        <dbReference type="Proteomes" id="UP000188543"/>
    </source>
</evidence>
<dbReference type="Pfam" id="PF13439">
    <property type="entry name" value="Glyco_transf_4"/>
    <property type="match status" value="1"/>
</dbReference>
<dbReference type="CDD" id="cd03809">
    <property type="entry name" value="GT4_MtfB-like"/>
    <property type="match status" value="1"/>
</dbReference>
<comment type="caution">
    <text evidence="4">The sequence shown here is derived from an EMBL/GenBank/DDBJ whole genome shotgun (WGS) entry which is preliminary data.</text>
</comment>
<dbReference type="Pfam" id="PF00534">
    <property type="entry name" value="Glycos_transf_1"/>
    <property type="match status" value="1"/>
</dbReference>
<dbReference type="InterPro" id="IPR028098">
    <property type="entry name" value="Glyco_trans_4-like_N"/>
</dbReference>
<evidence type="ECO:0008006" key="6">
    <source>
        <dbReference type="Google" id="ProtNLM"/>
    </source>
</evidence>